<dbReference type="AlphaFoldDB" id="A0A2M7Z7J6"/>
<sequence>FNLVANNTLKFESKSWDARGDYVGILDEQSNIPTSVLVENDEQFIVRQFKSNEEVVKQTKLLTRKGYFGTLLYAVENADKMYIVFEKI</sequence>
<evidence type="ECO:0000313" key="2">
    <source>
        <dbReference type="Proteomes" id="UP000230843"/>
    </source>
</evidence>
<reference evidence="2" key="1">
    <citation type="submission" date="2017-09" db="EMBL/GenBank/DDBJ databases">
        <title>Depth-based differentiation of microbial function through sediment-hosted aquifers and enrichment of novel symbionts in the deep terrestrial subsurface.</title>
        <authorList>
            <person name="Probst A.J."/>
            <person name="Ladd B."/>
            <person name="Jarett J.K."/>
            <person name="Geller-Mcgrath D.E."/>
            <person name="Sieber C.M.K."/>
            <person name="Emerson J.B."/>
            <person name="Anantharaman K."/>
            <person name="Thomas B.C."/>
            <person name="Malmstrom R."/>
            <person name="Stieglmeier M."/>
            <person name="Klingl A."/>
            <person name="Woyke T."/>
            <person name="Ryan C.M."/>
            <person name="Banfield J.F."/>
        </authorList>
    </citation>
    <scope>NUCLEOTIDE SEQUENCE [LARGE SCALE GENOMIC DNA]</scope>
</reference>
<dbReference type="EMBL" id="PFVJ01000014">
    <property type="protein sequence ID" value="PJA90315.1"/>
    <property type="molecule type" value="Genomic_DNA"/>
</dbReference>
<accession>A0A2M7Z7J6</accession>
<comment type="caution">
    <text evidence="1">The sequence shown here is derived from an EMBL/GenBank/DDBJ whole genome shotgun (WGS) entry which is preliminary data.</text>
</comment>
<proteinExistence type="predicted"/>
<name>A0A2M7Z7J6_9BACT</name>
<organism evidence="1 2">
    <name type="scientific">Candidatus Magasanikbacteria bacterium CG_4_9_14_3_um_filter_32_9</name>
    <dbReference type="NCBI Taxonomy" id="1974644"/>
    <lineage>
        <taxon>Bacteria</taxon>
        <taxon>Candidatus Magasanikiibacteriota</taxon>
    </lineage>
</organism>
<protein>
    <submittedName>
        <fullName evidence="1">Uncharacterized protein</fullName>
    </submittedName>
</protein>
<evidence type="ECO:0000313" key="1">
    <source>
        <dbReference type="EMBL" id="PJA90315.1"/>
    </source>
</evidence>
<feature type="non-terminal residue" evidence="1">
    <location>
        <position position="1"/>
    </location>
</feature>
<gene>
    <name evidence="1" type="ORF">CO137_00540</name>
</gene>
<dbReference type="Proteomes" id="UP000230843">
    <property type="component" value="Unassembled WGS sequence"/>
</dbReference>